<evidence type="ECO:0000313" key="2">
    <source>
        <dbReference type="Proteomes" id="UP001174936"/>
    </source>
</evidence>
<dbReference type="AlphaFoldDB" id="A0AA39YRY8"/>
<keyword evidence="2" id="KW-1185">Reference proteome</keyword>
<comment type="caution">
    <text evidence="1">The sequence shown here is derived from an EMBL/GenBank/DDBJ whole genome shotgun (WGS) entry which is preliminary data.</text>
</comment>
<protein>
    <submittedName>
        <fullName evidence="1">Uncharacterized protein</fullName>
    </submittedName>
</protein>
<sequence length="242" mass="26993">MNLNSDWPVGINTPRSLLPKQRRKRCCRCPGSRKTPCVAGELRSFSHIGWCHRAHRRVRRRASSGSGSGSILGSVIAVLLLRIRFQKRISQLLPHRQLLRHRPRLRSNTTICPTLAQLALPPLVLPLNLPLALAFHDLALRAKKALLILILVIAQHLQRLPLSHKKGLIRRLLEVIENASVLLRLGGGLGLRRCGRAREFLIILGSDDDLPRGSGRRLGGRHLCPVPLGCREIGVGVCRRQL</sequence>
<dbReference type="EMBL" id="JAULSV010000001">
    <property type="protein sequence ID" value="KAK0656846.1"/>
    <property type="molecule type" value="Genomic_DNA"/>
</dbReference>
<reference evidence="1" key="1">
    <citation type="submission" date="2023-06" db="EMBL/GenBank/DDBJ databases">
        <title>Genome-scale phylogeny and comparative genomics of the fungal order Sordariales.</title>
        <authorList>
            <consortium name="Lawrence Berkeley National Laboratory"/>
            <person name="Hensen N."/>
            <person name="Bonometti L."/>
            <person name="Westerberg I."/>
            <person name="Brannstrom I.O."/>
            <person name="Guillou S."/>
            <person name="Cros-Aarteil S."/>
            <person name="Calhoun S."/>
            <person name="Haridas S."/>
            <person name="Kuo A."/>
            <person name="Mondo S."/>
            <person name="Pangilinan J."/>
            <person name="Riley R."/>
            <person name="Labutti K."/>
            <person name="Andreopoulos B."/>
            <person name="Lipzen A."/>
            <person name="Chen C."/>
            <person name="Yanf M."/>
            <person name="Daum C."/>
            <person name="Ng V."/>
            <person name="Clum A."/>
            <person name="Steindorff A."/>
            <person name="Ohm R."/>
            <person name="Martin F."/>
            <person name="Silar P."/>
            <person name="Natvig D."/>
            <person name="Lalanne C."/>
            <person name="Gautier V."/>
            <person name="Ament-Velasquez S.L."/>
            <person name="Kruys A."/>
            <person name="Hutchinson M.I."/>
            <person name="Powell A.J."/>
            <person name="Barry K."/>
            <person name="Miller A.N."/>
            <person name="Grigoriev I.V."/>
            <person name="Debuchy R."/>
            <person name="Gladieux P."/>
            <person name="Thoren M.H."/>
            <person name="Johannesson H."/>
        </authorList>
    </citation>
    <scope>NUCLEOTIDE SEQUENCE</scope>
    <source>
        <strain evidence="1">SMH2532-1</strain>
    </source>
</reference>
<proteinExistence type="predicted"/>
<name>A0AA39YRY8_9PEZI</name>
<accession>A0AA39YRY8</accession>
<gene>
    <name evidence="1" type="ORF">B0T16DRAFT_400383</name>
</gene>
<dbReference type="Proteomes" id="UP001174936">
    <property type="component" value="Unassembled WGS sequence"/>
</dbReference>
<evidence type="ECO:0000313" key="1">
    <source>
        <dbReference type="EMBL" id="KAK0656846.1"/>
    </source>
</evidence>
<organism evidence="1 2">
    <name type="scientific">Cercophora newfieldiana</name>
    <dbReference type="NCBI Taxonomy" id="92897"/>
    <lineage>
        <taxon>Eukaryota</taxon>
        <taxon>Fungi</taxon>
        <taxon>Dikarya</taxon>
        <taxon>Ascomycota</taxon>
        <taxon>Pezizomycotina</taxon>
        <taxon>Sordariomycetes</taxon>
        <taxon>Sordariomycetidae</taxon>
        <taxon>Sordariales</taxon>
        <taxon>Lasiosphaeriaceae</taxon>
        <taxon>Cercophora</taxon>
    </lineage>
</organism>